<gene>
    <name evidence="1" type="ordered locus">Slin_4053</name>
</gene>
<evidence type="ECO:0000313" key="2">
    <source>
        <dbReference type="Proteomes" id="UP000002028"/>
    </source>
</evidence>
<dbReference type="RefSeq" id="WP_012928551.1">
    <property type="nucleotide sequence ID" value="NC_013730.1"/>
</dbReference>
<dbReference type="EMBL" id="CP001769">
    <property type="protein sequence ID" value="ADB40041.1"/>
    <property type="molecule type" value="Genomic_DNA"/>
</dbReference>
<dbReference type="HOGENOM" id="CLU_1936791_0_0_10"/>
<dbReference type="Proteomes" id="UP000002028">
    <property type="component" value="Chromosome"/>
</dbReference>
<accession>D2QJJ5</accession>
<dbReference type="KEGG" id="sli:Slin_4053"/>
<proteinExistence type="predicted"/>
<dbReference type="AlphaFoldDB" id="D2QJJ5"/>
<reference evidence="1 2" key="1">
    <citation type="journal article" date="2010" name="Stand. Genomic Sci.">
        <title>Complete genome sequence of Spirosoma linguale type strain (1).</title>
        <authorList>
            <person name="Lail K."/>
            <person name="Sikorski J."/>
            <person name="Saunders E."/>
            <person name="Lapidus A."/>
            <person name="Glavina Del Rio T."/>
            <person name="Copeland A."/>
            <person name="Tice H."/>
            <person name="Cheng J.-F."/>
            <person name="Lucas S."/>
            <person name="Nolan M."/>
            <person name="Bruce D."/>
            <person name="Goodwin L."/>
            <person name="Pitluck S."/>
            <person name="Ivanova N."/>
            <person name="Mavromatis K."/>
            <person name="Ovchinnikova G."/>
            <person name="Pati A."/>
            <person name="Chen A."/>
            <person name="Palaniappan K."/>
            <person name="Land M."/>
            <person name="Hauser L."/>
            <person name="Chang Y.-J."/>
            <person name="Jeffries C.D."/>
            <person name="Chain P."/>
            <person name="Brettin T."/>
            <person name="Detter J.C."/>
            <person name="Schuetze A."/>
            <person name="Rohde M."/>
            <person name="Tindall B.J."/>
            <person name="Goeker M."/>
            <person name="Bristow J."/>
            <person name="Eisen J.A."/>
            <person name="Markowitz V."/>
            <person name="Hugenholtz P."/>
            <person name="Kyrpides N.C."/>
            <person name="Klenk H.-P."/>
            <person name="Chen F."/>
        </authorList>
    </citation>
    <scope>NUCLEOTIDE SEQUENCE [LARGE SCALE GENOMIC DNA]</scope>
    <source>
        <strain evidence="2">ATCC 33905 / DSM 74 / LMG 10896 / Claus 1</strain>
    </source>
</reference>
<keyword evidence="2" id="KW-1185">Reference proteome</keyword>
<sequence>MGHQSSYKDPNAVKSKEIESILSEWIAAMVDFRTHYKMLAICAERKSKEQIQTLSGHLYIGQCPISELKSLMSTMKAELEKLLQHVDQVSEIGQNSSTMDYTTIIGHTSVLKQLNSEAKRVLCLAALPTA</sequence>
<evidence type="ECO:0000313" key="1">
    <source>
        <dbReference type="EMBL" id="ADB40041.1"/>
    </source>
</evidence>
<name>D2QJJ5_SPILD</name>
<protein>
    <submittedName>
        <fullName evidence="1">Uncharacterized protein</fullName>
    </submittedName>
</protein>
<organism evidence="1 2">
    <name type="scientific">Spirosoma linguale (strain ATCC 33905 / DSM 74 / LMG 10896 / Claus 1)</name>
    <dbReference type="NCBI Taxonomy" id="504472"/>
    <lineage>
        <taxon>Bacteria</taxon>
        <taxon>Pseudomonadati</taxon>
        <taxon>Bacteroidota</taxon>
        <taxon>Cytophagia</taxon>
        <taxon>Cytophagales</taxon>
        <taxon>Cytophagaceae</taxon>
        <taxon>Spirosoma</taxon>
    </lineage>
</organism>